<evidence type="ECO:0000313" key="2">
    <source>
        <dbReference type="Proteomes" id="UP000703269"/>
    </source>
</evidence>
<comment type="caution">
    <text evidence="1">The sequence shown here is derived from an EMBL/GenBank/DDBJ whole genome shotgun (WGS) entry which is preliminary data.</text>
</comment>
<reference evidence="1 2" key="1">
    <citation type="submission" date="2021-08" db="EMBL/GenBank/DDBJ databases">
        <title>Draft Genome Sequence of Phanerochaete sordida strain YK-624.</title>
        <authorList>
            <person name="Mori T."/>
            <person name="Dohra H."/>
            <person name="Suzuki T."/>
            <person name="Kawagishi H."/>
            <person name="Hirai H."/>
        </authorList>
    </citation>
    <scope>NUCLEOTIDE SEQUENCE [LARGE SCALE GENOMIC DNA]</scope>
    <source>
        <strain evidence="1 2">YK-624</strain>
    </source>
</reference>
<proteinExistence type="predicted"/>
<evidence type="ECO:0000313" key="1">
    <source>
        <dbReference type="EMBL" id="GJE95093.1"/>
    </source>
</evidence>
<organism evidence="1 2">
    <name type="scientific">Phanerochaete sordida</name>
    <dbReference type="NCBI Taxonomy" id="48140"/>
    <lineage>
        <taxon>Eukaryota</taxon>
        <taxon>Fungi</taxon>
        <taxon>Dikarya</taxon>
        <taxon>Basidiomycota</taxon>
        <taxon>Agaricomycotina</taxon>
        <taxon>Agaricomycetes</taxon>
        <taxon>Polyporales</taxon>
        <taxon>Phanerochaetaceae</taxon>
        <taxon>Phanerochaete</taxon>
    </lineage>
</organism>
<accession>A0A9P3GHN7</accession>
<dbReference type="Proteomes" id="UP000703269">
    <property type="component" value="Unassembled WGS sequence"/>
</dbReference>
<sequence>MPYLTRLHVLHKRFTSLDQLARIISSIPSLQEIYLQDVQCDPRPAPPFPHNPRFLDHLSIQGCILSLEQISAFLKLSVPLPPRTALAKATPSAEAAETRISAVDALTAVNIATVLLASYYTPDVDHIGQYWQQICLSVQHTHEAKTNDFQWILSLQERSGNGPRSSSSREVLRLSIAFRSAERGLPGTIRQLTIDLYNCYKPRPVTHWPEFRLALGAVDNLILPLPHCTEFVLRIRDYSTWDEPWLPALEKHAREIDESVHRAMPHACAKGSVRVEHLGTVDVKNERVVGPWRP</sequence>
<name>A0A9P3GHN7_9APHY</name>
<dbReference type="AlphaFoldDB" id="A0A9P3GHN7"/>
<keyword evidence="2" id="KW-1185">Reference proteome</keyword>
<gene>
    <name evidence="1" type="ORF">PsYK624_112730</name>
</gene>
<protein>
    <recommendedName>
        <fullName evidence="3">F-box domain-containing protein</fullName>
    </recommendedName>
</protein>
<dbReference type="EMBL" id="BPQB01000045">
    <property type="protein sequence ID" value="GJE95093.1"/>
    <property type="molecule type" value="Genomic_DNA"/>
</dbReference>
<evidence type="ECO:0008006" key="3">
    <source>
        <dbReference type="Google" id="ProtNLM"/>
    </source>
</evidence>